<dbReference type="InterPro" id="IPR011008">
    <property type="entry name" value="Dimeric_a/b-barrel"/>
</dbReference>
<dbReference type="GO" id="GO:0062192">
    <property type="term" value="F:L-rhamnose mutarotase activity"/>
    <property type="evidence" value="ECO:0007669"/>
    <property type="project" value="UniProtKB-EC"/>
</dbReference>
<dbReference type="RefSeq" id="WP_171652264.1">
    <property type="nucleotide sequence ID" value="NZ_WHOD01000052.1"/>
</dbReference>
<dbReference type="PANTHER" id="PTHR34389">
    <property type="entry name" value="L-RHAMNOSE MUTAROTASE"/>
    <property type="match status" value="1"/>
</dbReference>
<dbReference type="PANTHER" id="PTHR34389:SF2">
    <property type="entry name" value="L-RHAMNOSE MUTAROTASE"/>
    <property type="match status" value="1"/>
</dbReference>
<protein>
    <submittedName>
        <fullName evidence="1">L-rhamnose mutarotase</fullName>
        <ecNumber evidence="1">5.1.3.32</ecNumber>
    </submittedName>
</protein>
<reference evidence="1" key="1">
    <citation type="submission" date="2019-10" db="EMBL/GenBank/DDBJ databases">
        <title>Description of Paenibacillus glebae sp. nov.</title>
        <authorList>
            <person name="Carlier A."/>
            <person name="Qi S."/>
        </authorList>
    </citation>
    <scope>NUCLEOTIDE SEQUENCE</scope>
    <source>
        <strain evidence="1">LMG 31456</strain>
    </source>
</reference>
<comment type="caution">
    <text evidence="1">The sequence shown here is derived from an EMBL/GenBank/DDBJ whole genome shotgun (WGS) entry which is preliminary data.</text>
</comment>
<dbReference type="GO" id="GO:0019301">
    <property type="term" value="P:rhamnose catabolic process"/>
    <property type="evidence" value="ECO:0007669"/>
    <property type="project" value="TreeGrafter"/>
</dbReference>
<name>A0A972GNS1_9BACL</name>
<dbReference type="Gene3D" id="3.30.70.100">
    <property type="match status" value="1"/>
</dbReference>
<gene>
    <name evidence="1" type="ORF">GC093_12690</name>
</gene>
<organism evidence="1 2">
    <name type="scientific">Paenibacillus foliorum</name>
    <dbReference type="NCBI Taxonomy" id="2654974"/>
    <lineage>
        <taxon>Bacteria</taxon>
        <taxon>Bacillati</taxon>
        <taxon>Bacillota</taxon>
        <taxon>Bacilli</taxon>
        <taxon>Bacillales</taxon>
        <taxon>Paenibacillaceae</taxon>
        <taxon>Paenibacillus</taxon>
    </lineage>
</organism>
<keyword evidence="1" id="KW-0413">Isomerase</keyword>
<dbReference type="Pfam" id="PF05336">
    <property type="entry name" value="rhaM"/>
    <property type="match status" value="1"/>
</dbReference>
<dbReference type="EC" id="5.1.3.32" evidence="1"/>
<sequence length="102" mass="12239">MPRRAFCLTIRSGMEKEYDRRHREVWPELLELLKDCGIRNYSIFRQGRSLFGYMESVNNIDEALIRLDAHPIQRKWYEYMSAVLIRDGDKGMTLLDEVFHLD</sequence>
<dbReference type="Proteomes" id="UP000641588">
    <property type="component" value="Unassembled WGS sequence"/>
</dbReference>
<dbReference type="InterPro" id="IPR008000">
    <property type="entry name" value="Rham/fucose_mutarotase"/>
</dbReference>
<evidence type="ECO:0000313" key="2">
    <source>
        <dbReference type="Proteomes" id="UP000641588"/>
    </source>
</evidence>
<keyword evidence="2" id="KW-1185">Reference proteome</keyword>
<proteinExistence type="predicted"/>
<dbReference type="SUPFAM" id="SSF54909">
    <property type="entry name" value="Dimeric alpha+beta barrel"/>
    <property type="match status" value="1"/>
</dbReference>
<evidence type="ECO:0000313" key="1">
    <source>
        <dbReference type="EMBL" id="NOU94069.1"/>
    </source>
</evidence>
<accession>A0A972GNS1</accession>
<dbReference type="AlphaFoldDB" id="A0A972GNS1"/>
<dbReference type="EMBL" id="WHOD01000052">
    <property type="protein sequence ID" value="NOU94069.1"/>
    <property type="molecule type" value="Genomic_DNA"/>
</dbReference>